<dbReference type="VEuPathDB" id="FungiDB:P174DRAFT_360918"/>
<organism evidence="1 2">
    <name type="scientific">Aspergillus novofumigatus (strain IBT 16806)</name>
    <dbReference type="NCBI Taxonomy" id="1392255"/>
    <lineage>
        <taxon>Eukaryota</taxon>
        <taxon>Fungi</taxon>
        <taxon>Dikarya</taxon>
        <taxon>Ascomycota</taxon>
        <taxon>Pezizomycotina</taxon>
        <taxon>Eurotiomycetes</taxon>
        <taxon>Eurotiomycetidae</taxon>
        <taxon>Eurotiales</taxon>
        <taxon>Aspergillaceae</taxon>
        <taxon>Aspergillus</taxon>
        <taxon>Aspergillus subgen. Fumigati</taxon>
    </lineage>
</organism>
<dbReference type="GeneID" id="36529077"/>
<proteinExistence type="predicted"/>
<dbReference type="EMBL" id="MSZS01000001">
    <property type="protein sequence ID" value="PKX99507.1"/>
    <property type="molecule type" value="Genomic_DNA"/>
</dbReference>
<name>A0A2I1CPF9_ASPN1</name>
<dbReference type="OrthoDB" id="5145117at2759"/>
<comment type="caution">
    <text evidence="1">The sequence shown here is derived from an EMBL/GenBank/DDBJ whole genome shotgun (WGS) entry which is preliminary data.</text>
</comment>
<evidence type="ECO:0000313" key="2">
    <source>
        <dbReference type="Proteomes" id="UP000234474"/>
    </source>
</evidence>
<protein>
    <submittedName>
        <fullName evidence="1">Uncharacterized protein</fullName>
    </submittedName>
</protein>
<gene>
    <name evidence="1" type="ORF">P174DRAFT_360918</name>
</gene>
<feature type="non-terminal residue" evidence="1">
    <location>
        <position position="1"/>
    </location>
</feature>
<dbReference type="Proteomes" id="UP000234474">
    <property type="component" value="Unassembled WGS sequence"/>
</dbReference>
<sequence length="79" mass="9280">YTLQFFDGWPTERLIIFRPPKSSKYFDCIRVKDGSTGVVKWETLRKTGIWMGVVPINHQIKAMLVKLMMIRRKHVEGLS</sequence>
<accession>A0A2I1CPF9</accession>
<dbReference type="AlphaFoldDB" id="A0A2I1CPF9"/>
<dbReference type="RefSeq" id="XP_024688102.1">
    <property type="nucleotide sequence ID" value="XM_024821751.1"/>
</dbReference>
<evidence type="ECO:0000313" key="1">
    <source>
        <dbReference type="EMBL" id="PKX99507.1"/>
    </source>
</evidence>
<keyword evidence="2" id="KW-1185">Reference proteome</keyword>
<reference evidence="2" key="1">
    <citation type="journal article" date="2018" name="Proc. Natl. Acad. Sci. U.S.A.">
        <title>Linking secondary metabolites to gene clusters through genome sequencing of six diverse Aspergillus species.</title>
        <authorList>
            <person name="Kaerboelling I."/>
            <person name="Vesth T.C."/>
            <person name="Frisvad J.C."/>
            <person name="Nybo J.L."/>
            <person name="Theobald S."/>
            <person name="Kuo A."/>
            <person name="Bowyer P."/>
            <person name="Matsuda Y."/>
            <person name="Mondo S."/>
            <person name="Lyhne E.K."/>
            <person name="Kogle M.E."/>
            <person name="Clum A."/>
            <person name="Lipzen A."/>
            <person name="Salamov A."/>
            <person name="Ngan C.Y."/>
            <person name="Daum C."/>
            <person name="Chiniquy J."/>
            <person name="Barry K."/>
            <person name="LaButti K."/>
            <person name="Haridas S."/>
            <person name="Simmons B.A."/>
            <person name="Magnuson J.K."/>
            <person name="Mortensen U.H."/>
            <person name="Larsen T.O."/>
            <person name="Grigoriev I.V."/>
            <person name="Baker S.E."/>
            <person name="Andersen M.R."/>
        </authorList>
    </citation>
    <scope>NUCLEOTIDE SEQUENCE [LARGE SCALE GENOMIC DNA]</scope>
    <source>
        <strain evidence="2">IBT 16806</strain>
    </source>
</reference>